<evidence type="ECO:0000313" key="9">
    <source>
        <dbReference type="EMBL" id="EEY35666.1"/>
    </source>
</evidence>
<comment type="subcellular location">
    <subcellularLocation>
        <location evidence="6">Cytoplasm</location>
    </subcellularLocation>
</comment>
<dbReference type="SUPFAM" id="SSF75625">
    <property type="entry name" value="YebC-like"/>
    <property type="match status" value="1"/>
</dbReference>
<dbReference type="InterPro" id="IPR017856">
    <property type="entry name" value="Integrase-like_N"/>
</dbReference>
<keyword evidence="3 6" id="KW-0805">Transcription regulation</keyword>
<proteinExistence type="inferred from homology"/>
<gene>
    <name evidence="9" type="ORF">HMPREF0554_1105</name>
</gene>
<keyword evidence="10" id="KW-1185">Reference proteome</keyword>
<comment type="similarity">
    <text evidence="1 6">Belongs to the TACO1 family.</text>
</comment>
<dbReference type="FunFam" id="3.30.70.980:FF:000002">
    <property type="entry name" value="Probable transcriptional regulatory protein YebC"/>
    <property type="match status" value="1"/>
</dbReference>
<evidence type="ECO:0000259" key="7">
    <source>
        <dbReference type="Pfam" id="PF01709"/>
    </source>
</evidence>
<evidence type="ECO:0000259" key="8">
    <source>
        <dbReference type="Pfam" id="PF20772"/>
    </source>
</evidence>
<dbReference type="RefSeq" id="WP_006806810.1">
    <property type="nucleotide sequence ID" value="NZ_ADAD01000052.1"/>
</dbReference>
<dbReference type="InterPro" id="IPR002876">
    <property type="entry name" value="Transcrip_reg_TACO1-like"/>
</dbReference>
<keyword evidence="4 6" id="KW-0238">DNA-binding</keyword>
<name>D0GJV2_9FUSO</name>
<dbReference type="InterPro" id="IPR029072">
    <property type="entry name" value="YebC-like"/>
</dbReference>
<dbReference type="InterPro" id="IPR026564">
    <property type="entry name" value="Transcrip_reg_TACO1-like_dom3"/>
</dbReference>
<dbReference type="EMBL" id="ADAD01000052">
    <property type="protein sequence ID" value="EEY35666.1"/>
    <property type="molecule type" value="Genomic_DNA"/>
</dbReference>
<dbReference type="GO" id="GO:0003677">
    <property type="term" value="F:DNA binding"/>
    <property type="evidence" value="ECO:0007669"/>
    <property type="project" value="UniProtKB-UniRule"/>
</dbReference>
<dbReference type="InterPro" id="IPR048300">
    <property type="entry name" value="TACO1_YebC-like_2nd/3rd_dom"/>
</dbReference>
<dbReference type="Gene3D" id="1.10.10.200">
    <property type="match status" value="1"/>
</dbReference>
<sequence>MGRHGTIAGRKEAQDRKRAASFTKFVRLITVAARNGADPEYNVALKHAIEKAKAINMPNDNIMRAVKKGSGADGSTSYEALSYEGYGPGGVAIIVEGLTDNKNRTASSVKTAFDRNGGNLGVSGCVSYMFERKGVIEIEKTDKTSEDEIMDIALEAGMEDMQTYDDSFYITTATDSFDSVSSALRNAGYELLESDIEFVPSIEVETLSEGDSEKLRKLIDILENDDDVQKVHHNYAGEL</sequence>
<evidence type="ECO:0000256" key="4">
    <source>
        <dbReference type="ARBA" id="ARBA00023125"/>
    </source>
</evidence>
<dbReference type="NCBIfam" id="NF009044">
    <property type="entry name" value="PRK12378.1"/>
    <property type="match status" value="1"/>
</dbReference>
<reference evidence="9 10" key="1">
    <citation type="submission" date="2009-10" db="EMBL/GenBank/DDBJ databases">
        <authorList>
            <person name="Harkins D.M."/>
            <person name="Madupu R."/>
            <person name="Durkin A.S."/>
            <person name="Torralba M."/>
            <person name="Methe B."/>
            <person name="Sutton G.G."/>
            <person name="Strausberg R.L."/>
            <person name="Nelson K.E."/>
        </authorList>
    </citation>
    <scope>NUCLEOTIDE SEQUENCE [LARGE SCALE GENOMIC DNA]</scope>
    <source>
        <strain evidence="9 10">F0264</strain>
    </source>
</reference>
<dbReference type="HAMAP" id="MF_00693">
    <property type="entry name" value="Transcrip_reg_TACO1"/>
    <property type="match status" value="1"/>
</dbReference>
<dbReference type="NCBIfam" id="TIGR01033">
    <property type="entry name" value="YebC/PmpR family DNA-binding transcriptional regulator"/>
    <property type="match status" value="1"/>
</dbReference>
<evidence type="ECO:0000256" key="2">
    <source>
        <dbReference type="ARBA" id="ARBA00022490"/>
    </source>
</evidence>
<evidence type="ECO:0000256" key="5">
    <source>
        <dbReference type="ARBA" id="ARBA00023163"/>
    </source>
</evidence>
<feature type="domain" description="TACO1/YebC-like N-terminal" evidence="8">
    <location>
        <begin position="6"/>
        <end position="71"/>
    </location>
</feature>
<protein>
    <recommendedName>
        <fullName evidence="6">Probable transcriptional regulatory protein HMPREF0554_1105</fullName>
    </recommendedName>
</protein>
<dbReference type="GO" id="GO:0005829">
    <property type="term" value="C:cytosol"/>
    <property type="evidence" value="ECO:0007669"/>
    <property type="project" value="TreeGrafter"/>
</dbReference>
<dbReference type="GO" id="GO:0006355">
    <property type="term" value="P:regulation of DNA-templated transcription"/>
    <property type="evidence" value="ECO:0007669"/>
    <property type="project" value="UniProtKB-UniRule"/>
</dbReference>
<evidence type="ECO:0000256" key="3">
    <source>
        <dbReference type="ARBA" id="ARBA00023015"/>
    </source>
</evidence>
<dbReference type="Pfam" id="PF20772">
    <property type="entry name" value="TACO1_YebC_N"/>
    <property type="match status" value="1"/>
</dbReference>
<comment type="caution">
    <text evidence="9">The sequence shown here is derived from an EMBL/GenBank/DDBJ whole genome shotgun (WGS) entry which is preliminary data.</text>
</comment>
<evidence type="ECO:0000256" key="1">
    <source>
        <dbReference type="ARBA" id="ARBA00008724"/>
    </source>
</evidence>
<dbReference type="PANTHER" id="PTHR12532:SF6">
    <property type="entry name" value="TRANSCRIPTIONAL REGULATORY PROTEIN YEBC-RELATED"/>
    <property type="match status" value="1"/>
</dbReference>
<dbReference type="eggNOG" id="COG0217">
    <property type="taxonomic scope" value="Bacteria"/>
</dbReference>
<keyword evidence="2 6" id="KW-0963">Cytoplasm</keyword>
<feature type="domain" description="TACO1/YebC-like second and third" evidence="7">
    <location>
        <begin position="78"/>
        <end position="235"/>
    </location>
</feature>
<organism evidence="9 10">
    <name type="scientific">Pseudoleptotrichia goodfellowii F0264</name>
    <dbReference type="NCBI Taxonomy" id="596323"/>
    <lineage>
        <taxon>Bacteria</taxon>
        <taxon>Fusobacteriati</taxon>
        <taxon>Fusobacteriota</taxon>
        <taxon>Fusobacteriia</taxon>
        <taxon>Fusobacteriales</taxon>
        <taxon>Leptotrichiaceae</taxon>
        <taxon>Pseudoleptotrichia</taxon>
    </lineage>
</organism>
<dbReference type="InterPro" id="IPR049083">
    <property type="entry name" value="TACO1_YebC_N"/>
</dbReference>
<dbReference type="Pfam" id="PF01709">
    <property type="entry name" value="Transcrip_reg"/>
    <property type="match status" value="1"/>
</dbReference>
<dbReference type="PANTHER" id="PTHR12532">
    <property type="entry name" value="TRANSLATIONAL ACTIVATOR OF CYTOCHROME C OXIDASE 1"/>
    <property type="match status" value="1"/>
</dbReference>
<dbReference type="NCBIfam" id="NF001030">
    <property type="entry name" value="PRK00110.1"/>
    <property type="match status" value="1"/>
</dbReference>
<accession>D0GJV2</accession>
<keyword evidence="5 6" id="KW-0804">Transcription</keyword>
<dbReference type="AlphaFoldDB" id="D0GJV2"/>
<evidence type="ECO:0000256" key="6">
    <source>
        <dbReference type="HAMAP-Rule" id="MF_00693"/>
    </source>
</evidence>
<dbReference type="Proteomes" id="UP000004226">
    <property type="component" value="Unassembled WGS sequence"/>
</dbReference>
<dbReference type="Gene3D" id="3.30.70.980">
    <property type="match status" value="2"/>
</dbReference>
<evidence type="ECO:0000313" key="10">
    <source>
        <dbReference type="Proteomes" id="UP000004226"/>
    </source>
</evidence>